<feature type="region of interest" description="Disordered" evidence="1">
    <location>
        <begin position="1"/>
        <end position="20"/>
    </location>
</feature>
<name>A0AAE9Z6A9_9GAMM</name>
<proteinExistence type="predicted"/>
<sequence>MISNRDLNGENRLASGDNMDKCAPMLNNPLDYHTDKIEDVFGEHEFMDDDSNSVFVRGYN</sequence>
<gene>
    <name evidence="2" type="ORF">SG34_007995</name>
</gene>
<reference evidence="2 3" key="2">
    <citation type="journal article" date="2022" name="Mar. Drugs">
        <title>Bioassay-Guided Fractionation Leads to the Detection of Cholic Acid Generated by the Rare Thalassomonas sp.</title>
        <authorList>
            <person name="Pheiffer F."/>
            <person name="Schneider Y.K."/>
            <person name="Hansen E.H."/>
            <person name="Andersen J.H."/>
            <person name="Isaksson J."/>
            <person name="Busche T."/>
            <person name="R C."/>
            <person name="Kalinowski J."/>
            <person name="Zyl L.V."/>
            <person name="Trindade M."/>
        </authorList>
    </citation>
    <scope>NUCLEOTIDE SEQUENCE [LARGE SCALE GENOMIC DNA]</scope>
    <source>
        <strain evidence="2 3">XOM25</strain>
    </source>
</reference>
<reference evidence="2 3" key="1">
    <citation type="journal article" date="2015" name="Genome Announc.">
        <title>Draft Genome Sequences of Marine Isolates of Thalassomonas viridans and Thalassomonas actiniarum.</title>
        <authorList>
            <person name="Olonade I."/>
            <person name="van Zyl L.J."/>
            <person name="Trindade M."/>
        </authorList>
    </citation>
    <scope>NUCLEOTIDE SEQUENCE [LARGE SCALE GENOMIC DNA]</scope>
    <source>
        <strain evidence="2 3">XOM25</strain>
    </source>
</reference>
<evidence type="ECO:0000313" key="2">
    <source>
        <dbReference type="EMBL" id="WDE06830.1"/>
    </source>
</evidence>
<evidence type="ECO:0000256" key="1">
    <source>
        <dbReference type="SAM" id="MobiDB-lite"/>
    </source>
</evidence>
<accession>A0AAE9Z6A9</accession>
<dbReference type="EMBL" id="CP059733">
    <property type="protein sequence ID" value="WDE06830.1"/>
    <property type="molecule type" value="Genomic_DNA"/>
</dbReference>
<dbReference type="KEGG" id="tvd:SG34_007995"/>
<protein>
    <submittedName>
        <fullName evidence="2">Uncharacterized protein</fullName>
    </submittedName>
</protein>
<dbReference type="AlphaFoldDB" id="A0AAE9Z6A9"/>
<keyword evidence="3" id="KW-1185">Reference proteome</keyword>
<dbReference type="Proteomes" id="UP000032352">
    <property type="component" value="Chromosome"/>
</dbReference>
<evidence type="ECO:0000313" key="3">
    <source>
        <dbReference type="Proteomes" id="UP000032352"/>
    </source>
</evidence>
<dbReference type="RefSeq" id="WP_274038573.1">
    <property type="nucleotide sequence ID" value="NZ_CP059733.1"/>
</dbReference>
<organism evidence="2 3">
    <name type="scientific">Thalassomonas viridans</name>
    <dbReference type="NCBI Taxonomy" id="137584"/>
    <lineage>
        <taxon>Bacteria</taxon>
        <taxon>Pseudomonadati</taxon>
        <taxon>Pseudomonadota</taxon>
        <taxon>Gammaproteobacteria</taxon>
        <taxon>Alteromonadales</taxon>
        <taxon>Colwelliaceae</taxon>
        <taxon>Thalassomonas</taxon>
    </lineage>
</organism>